<protein>
    <recommendedName>
        <fullName evidence="3">VOC family protein</fullName>
    </recommendedName>
</protein>
<evidence type="ECO:0008006" key="3">
    <source>
        <dbReference type="Google" id="ProtNLM"/>
    </source>
</evidence>
<keyword evidence="2" id="KW-1185">Reference proteome</keyword>
<accession>A0A7G5IJJ7</accession>
<dbReference type="RefSeq" id="WP_182297362.1">
    <property type="nucleotide sequence ID" value="NZ_CP059851.1"/>
</dbReference>
<sequence length="155" mass="16885">MILHGSVTVSSPRFAAQAVAELFGGKAMPFPELGEHAWAALAGDDHGTALFFLERGREFHYVRGETVANRPGRTTHESGFHLLIETPHPEARVLEIARRWGCHAHRATHGPLDIIEFWIDECLLIEVATPELAAAYRALATSPDLEAALLSSVAA</sequence>
<evidence type="ECO:0000313" key="1">
    <source>
        <dbReference type="EMBL" id="QMW23539.1"/>
    </source>
</evidence>
<organism evidence="1 2">
    <name type="scientific">Sandaracinobacteroides saxicola</name>
    <dbReference type="NCBI Taxonomy" id="2759707"/>
    <lineage>
        <taxon>Bacteria</taxon>
        <taxon>Pseudomonadati</taxon>
        <taxon>Pseudomonadota</taxon>
        <taxon>Alphaproteobacteria</taxon>
        <taxon>Sphingomonadales</taxon>
        <taxon>Sphingosinicellaceae</taxon>
        <taxon>Sandaracinobacteroides</taxon>
    </lineage>
</organism>
<dbReference type="AlphaFoldDB" id="A0A7G5IJJ7"/>
<dbReference type="KEGG" id="sand:H3309_03295"/>
<name>A0A7G5IJJ7_9SPHN</name>
<reference evidence="1 2" key="1">
    <citation type="submission" date="2020-07" db="EMBL/GenBank/DDBJ databases">
        <title>Complete genome sequence for Sandaracinobacter sp. M6.</title>
        <authorList>
            <person name="Tang Y."/>
            <person name="Liu Q."/>
            <person name="Guo Z."/>
            <person name="Lei P."/>
            <person name="Huang B."/>
        </authorList>
    </citation>
    <scope>NUCLEOTIDE SEQUENCE [LARGE SCALE GENOMIC DNA]</scope>
    <source>
        <strain evidence="1 2">M6</strain>
    </source>
</reference>
<gene>
    <name evidence="1" type="ORF">H3309_03295</name>
</gene>
<proteinExistence type="predicted"/>
<dbReference type="Proteomes" id="UP000515292">
    <property type="component" value="Chromosome"/>
</dbReference>
<dbReference type="EMBL" id="CP059851">
    <property type="protein sequence ID" value="QMW23539.1"/>
    <property type="molecule type" value="Genomic_DNA"/>
</dbReference>
<evidence type="ECO:0000313" key="2">
    <source>
        <dbReference type="Proteomes" id="UP000515292"/>
    </source>
</evidence>